<evidence type="ECO:0000313" key="2">
    <source>
        <dbReference type="EMBL" id="OGD25763.1"/>
    </source>
</evidence>
<dbReference type="AlphaFoldDB" id="A0A1F5B563"/>
<reference evidence="2 3" key="1">
    <citation type="journal article" date="2016" name="Nat. Commun.">
        <title>Thousands of microbial genomes shed light on interconnected biogeochemical processes in an aquifer system.</title>
        <authorList>
            <person name="Anantharaman K."/>
            <person name="Brown C.T."/>
            <person name="Hug L.A."/>
            <person name="Sharon I."/>
            <person name="Castelle C.J."/>
            <person name="Probst A.J."/>
            <person name="Thomas B.C."/>
            <person name="Singh A."/>
            <person name="Wilkins M.J."/>
            <person name="Karaoz U."/>
            <person name="Brodie E.L."/>
            <person name="Williams K.H."/>
            <person name="Hubbard S.S."/>
            <person name="Banfield J.F."/>
        </authorList>
    </citation>
    <scope>NUCLEOTIDE SEQUENCE [LARGE SCALE GENOMIC DNA]</scope>
</reference>
<dbReference type="Proteomes" id="UP000176431">
    <property type="component" value="Unassembled WGS sequence"/>
</dbReference>
<proteinExistence type="predicted"/>
<dbReference type="EMBL" id="MEYK01000003">
    <property type="protein sequence ID" value="OGD25763.1"/>
    <property type="molecule type" value="Genomic_DNA"/>
</dbReference>
<organism evidence="2 3">
    <name type="scientific">Candidatus Azambacteria bacterium RIFCSPHIGHO2_01_FULL_40_24</name>
    <dbReference type="NCBI Taxonomy" id="1797301"/>
    <lineage>
        <taxon>Bacteria</taxon>
        <taxon>Candidatus Azamiibacteriota</taxon>
    </lineage>
</organism>
<evidence type="ECO:0000313" key="3">
    <source>
        <dbReference type="Proteomes" id="UP000176431"/>
    </source>
</evidence>
<gene>
    <name evidence="2" type="ORF">A2819_02320</name>
</gene>
<feature type="region of interest" description="Disordered" evidence="1">
    <location>
        <begin position="13"/>
        <end position="42"/>
    </location>
</feature>
<sequence>MNKKNIKLKIPSEDRSFNMDRGGVKPLEQTDKTAPENRSDSALVHDDNNINVYINRKAPLRELFGVTNDLDHSRLANLVPIISNP</sequence>
<protein>
    <submittedName>
        <fullName evidence="2">Uncharacterized protein</fullName>
    </submittedName>
</protein>
<accession>A0A1F5B563</accession>
<feature type="compositionally biased region" description="Basic and acidic residues" evidence="1">
    <location>
        <begin position="28"/>
        <end position="42"/>
    </location>
</feature>
<evidence type="ECO:0000256" key="1">
    <source>
        <dbReference type="SAM" id="MobiDB-lite"/>
    </source>
</evidence>
<name>A0A1F5B563_9BACT</name>
<comment type="caution">
    <text evidence="2">The sequence shown here is derived from an EMBL/GenBank/DDBJ whole genome shotgun (WGS) entry which is preliminary data.</text>
</comment>